<dbReference type="EMBL" id="SZVO01000001">
    <property type="protein sequence ID" value="TKT94255.1"/>
    <property type="molecule type" value="Genomic_DNA"/>
</dbReference>
<name>A0A4U6DBT9_9BACT</name>
<proteinExistence type="predicted"/>
<feature type="chain" id="PRO_5020575285" evidence="1">
    <location>
        <begin position="20"/>
        <end position="166"/>
    </location>
</feature>
<dbReference type="InterPro" id="IPR032710">
    <property type="entry name" value="NTF2-like_dom_sf"/>
</dbReference>
<dbReference type="Proteomes" id="UP000304900">
    <property type="component" value="Unassembled WGS sequence"/>
</dbReference>
<dbReference type="SUPFAM" id="SSF54427">
    <property type="entry name" value="NTF2-like"/>
    <property type="match status" value="1"/>
</dbReference>
<evidence type="ECO:0000256" key="1">
    <source>
        <dbReference type="SAM" id="SignalP"/>
    </source>
</evidence>
<dbReference type="InterPro" id="IPR011944">
    <property type="entry name" value="Steroid_delta5-4_isomerase"/>
</dbReference>
<organism evidence="2 3">
    <name type="scientific">Dyadobacter frigoris</name>
    <dbReference type="NCBI Taxonomy" id="2576211"/>
    <lineage>
        <taxon>Bacteria</taxon>
        <taxon>Pseudomonadati</taxon>
        <taxon>Bacteroidota</taxon>
        <taxon>Cytophagia</taxon>
        <taxon>Cytophagales</taxon>
        <taxon>Spirosomataceae</taxon>
        <taxon>Dyadobacter</taxon>
    </lineage>
</organism>
<dbReference type="RefSeq" id="WP_137338543.1">
    <property type="nucleotide sequence ID" value="NZ_SZVO01000001.1"/>
</dbReference>
<evidence type="ECO:0000313" key="3">
    <source>
        <dbReference type="Proteomes" id="UP000304900"/>
    </source>
</evidence>
<dbReference type="OrthoDB" id="979496at2"/>
<feature type="signal peptide" evidence="1">
    <location>
        <begin position="1"/>
        <end position="19"/>
    </location>
</feature>
<evidence type="ECO:0000313" key="2">
    <source>
        <dbReference type="EMBL" id="TKT94255.1"/>
    </source>
</evidence>
<accession>A0A4U6DBT9</accession>
<comment type="caution">
    <text evidence="2">The sequence shown here is derived from an EMBL/GenBank/DDBJ whole genome shotgun (WGS) entry which is preliminary data.</text>
</comment>
<gene>
    <name evidence="2" type="ORF">FDK13_03315</name>
</gene>
<dbReference type="NCBIfam" id="TIGR02246">
    <property type="entry name" value="SgcJ/EcaC family oxidoreductase"/>
    <property type="match status" value="1"/>
</dbReference>
<keyword evidence="1" id="KW-0732">Signal</keyword>
<protein>
    <submittedName>
        <fullName evidence="2">SgcJ/EcaC family oxidoreductase</fullName>
    </submittedName>
</protein>
<keyword evidence="3" id="KW-1185">Reference proteome</keyword>
<dbReference type="AlphaFoldDB" id="A0A4U6DBT9"/>
<reference evidence="2 3" key="1">
    <citation type="submission" date="2019-05" db="EMBL/GenBank/DDBJ databases">
        <title>Dyadobacter AR-3-8 sp. nov., isolated from arctic soil.</title>
        <authorList>
            <person name="Chaudhary D.K."/>
        </authorList>
    </citation>
    <scope>NUCLEOTIDE SEQUENCE [LARGE SCALE GENOMIC DNA]</scope>
    <source>
        <strain evidence="2 3">AR-3-8</strain>
    </source>
</reference>
<dbReference type="Gene3D" id="3.10.450.50">
    <property type="match status" value="1"/>
</dbReference>
<sequence>MKSVIYLHFLLFVALVSNAQNSSKTTADKAGIDSLIVSFSKAFNAHDPKAFTANFTRDADFTNWLGISEHGWAEIEESHIPVLTVMYKNAQQKITSSSVRFIRPDVAAVDIRAEVSGGVARDGKVLPLMNFLLNWTVTKESNGKWLITVMHNTRILPIEAYAPGPK</sequence>